<keyword evidence="3" id="KW-0805">Transcription regulation</keyword>
<dbReference type="AlphaFoldDB" id="A0A024SET6"/>
<organism evidence="9 10">
    <name type="scientific">Hypocrea jecorina (strain ATCC 56765 / BCRC 32924 / NRRL 11460 / Rut C-30)</name>
    <name type="common">Trichoderma reesei</name>
    <dbReference type="NCBI Taxonomy" id="1344414"/>
    <lineage>
        <taxon>Eukaryota</taxon>
        <taxon>Fungi</taxon>
        <taxon>Dikarya</taxon>
        <taxon>Ascomycota</taxon>
        <taxon>Pezizomycotina</taxon>
        <taxon>Sordariomycetes</taxon>
        <taxon>Hypocreomycetidae</taxon>
        <taxon>Hypocreales</taxon>
        <taxon>Hypocreaceae</taxon>
        <taxon>Trichoderma</taxon>
    </lineage>
</organism>
<keyword evidence="2" id="KW-0862">Zinc</keyword>
<evidence type="ECO:0000313" key="9">
    <source>
        <dbReference type="EMBL" id="ETS03598.1"/>
    </source>
</evidence>
<dbReference type="HOGENOM" id="CLU_007091_4_0_1"/>
<accession>A0A024SET6</accession>
<dbReference type="GO" id="GO:0008270">
    <property type="term" value="F:zinc ion binding"/>
    <property type="evidence" value="ECO:0007669"/>
    <property type="project" value="InterPro"/>
</dbReference>
<dbReference type="PROSITE" id="PS50048">
    <property type="entry name" value="ZN2_CY6_FUNGAL_2"/>
    <property type="match status" value="1"/>
</dbReference>
<dbReference type="PANTHER" id="PTHR31944">
    <property type="entry name" value="HEME-RESPONSIVE ZINC FINGER TRANSCRIPTION FACTOR HAP1"/>
    <property type="match status" value="1"/>
</dbReference>
<evidence type="ECO:0000259" key="8">
    <source>
        <dbReference type="PROSITE" id="PS50048"/>
    </source>
</evidence>
<dbReference type="OrthoDB" id="4337792at2759"/>
<dbReference type="Proteomes" id="UP000024376">
    <property type="component" value="Unassembled WGS sequence"/>
</dbReference>
<evidence type="ECO:0000256" key="3">
    <source>
        <dbReference type="ARBA" id="ARBA00023015"/>
    </source>
</evidence>
<evidence type="ECO:0000256" key="6">
    <source>
        <dbReference type="ARBA" id="ARBA00023242"/>
    </source>
</evidence>
<name>A0A024SET6_HYPJR</name>
<reference evidence="10" key="1">
    <citation type="journal article" date="2013" name="Ind. Biotechnol.">
        <title>Comparative genomics analysis of Trichoderma reesei strains.</title>
        <authorList>
            <person name="Koike H."/>
            <person name="Aerts A."/>
            <person name="LaButti K."/>
            <person name="Grigoriev I.V."/>
            <person name="Baker S.E."/>
        </authorList>
    </citation>
    <scope>NUCLEOTIDE SEQUENCE [LARGE SCALE GENOMIC DNA]</scope>
    <source>
        <strain evidence="10">ATCC 56765 / BCRC 32924 / NRRL 11460 / Rut C-30</strain>
    </source>
</reference>
<dbReference type="KEGG" id="trr:M419DRAFT_74475"/>
<evidence type="ECO:0000256" key="5">
    <source>
        <dbReference type="ARBA" id="ARBA00023163"/>
    </source>
</evidence>
<dbReference type="SMART" id="SM00066">
    <property type="entry name" value="GAL4"/>
    <property type="match status" value="1"/>
</dbReference>
<protein>
    <recommendedName>
        <fullName evidence="8">Zn(2)-C6 fungal-type domain-containing protein</fullName>
    </recommendedName>
</protein>
<feature type="region of interest" description="Disordered" evidence="7">
    <location>
        <begin position="151"/>
        <end position="180"/>
    </location>
</feature>
<evidence type="ECO:0000256" key="4">
    <source>
        <dbReference type="ARBA" id="ARBA00023125"/>
    </source>
</evidence>
<dbReference type="GO" id="GO:0000978">
    <property type="term" value="F:RNA polymerase II cis-regulatory region sequence-specific DNA binding"/>
    <property type="evidence" value="ECO:0007669"/>
    <property type="project" value="TreeGrafter"/>
</dbReference>
<evidence type="ECO:0000256" key="1">
    <source>
        <dbReference type="ARBA" id="ARBA00022723"/>
    </source>
</evidence>
<dbReference type="EMBL" id="KI911142">
    <property type="protein sequence ID" value="ETS03598.1"/>
    <property type="molecule type" value="Genomic_DNA"/>
</dbReference>
<dbReference type="CDD" id="cd00067">
    <property type="entry name" value="GAL4"/>
    <property type="match status" value="1"/>
</dbReference>
<dbReference type="GO" id="GO:0006351">
    <property type="term" value="P:DNA-templated transcription"/>
    <property type="evidence" value="ECO:0007669"/>
    <property type="project" value="InterPro"/>
</dbReference>
<dbReference type="PANTHER" id="PTHR31944:SF129">
    <property type="entry name" value="ASPYRIDONES CLUSTER REGULATOR APDR-RELATED"/>
    <property type="match status" value="1"/>
</dbReference>
<dbReference type="InterPro" id="IPR036864">
    <property type="entry name" value="Zn2-C6_fun-type_DNA-bd_sf"/>
</dbReference>
<dbReference type="PROSITE" id="PS00463">
    <property type="entry name" value="ZN2_CY6_FUNGAL_1"/>
    <property type="match status" value="1"/>
</dbReference>
<dbReference type="InterPro" id="IPR051430">
    <property type="entry name" value="Fungal_TF_Env_Response"/>
</dbReference>
<dbReference type="Pfam" id="PF00172">
    <property type="entry name" value="Zn_clus"/>
    <property type="match status" value="1"/>
</dbReference>
<dbReference type="InterPro" id="IPR007219">
    <property type="entry name" value="XnlR_reg_dom"/>
</dbReference>
<feature type="domain" description="Zn(2)-C6 fungal-type" evidence="8">
    <location>
        <begin position="16"/>
        <end position="46"/>
    </location>
</feature>
<keyword evidence="5" id="KW-0804">Transcription</keyword>
<evidence type="ECO:0000313" key="10">
    <source>
        <dbReference type="Proteomes" id="UP000024376"/>
    </source>
</evidence>
<dbReference type="Gene3D" id="4.10.240.10">
    <property type="entry name" value="Zn(2)-C6 fungal-type DNA-binding domain"/>
    <property type="match status" value="1"/>
</dbReference>
<dbReference type="GO" id="GO:0001228">
    <property type="term" value="F:DNA-binding transcription activator activity, RNA polymerase II-specific"/>
    <property type="evidence" value="ECO:0007669"/>
    <property type="project" value="TreeGrafter"/>
</dbReference>
<sequence>MESSTTTYKRRRPATACVECRRRKIRCDSATPCGPCRKLPNTRCIYNNARFQPFAYNINRRTNNNINPQLSELGYAQPRKQHSIFGDSDSGHLDLFSLETTTATTTTSDGGTSLETFLGLNDAFCNSAAAHSAGDAFQDANAGPFSDVSTAVSGHLSTRSDDQTSWTSTHSLLDQGQSDSPIETAHDQFADCWEEAITKCERLQFLLHGLRNSNGPIALQPRDEHLRPLIERFVELERHAKAKRPSASSVALNWAVNLDPSVNAVRKLLPPQEICDKLLDAYLNTFESVLRILHVPDFRHDYKRFWAGSPSHCPPEVEEVFVCKLMMCIALGAFVCPSLNAAADGLPEQRQEGSSLREQAIQWVAYGKQWLARKMMAGSRADTNTAQVVCLLALSRHTGPIQTASIGSLWSPGDHDLTRVAMQMGLHRDPTIVDADMPAREVELRRRLWATMLELSLQLSLDNGLPAPISPESYDCAPPSEFTDDEATDADADPVSCASLTSFLLDYGLPRTNPLVILARTQRLRLQILHVVHSPGAAKAFEDKHRLSAELRAVYSAEIQRFLSLQKSASVFQLKLLDAFTLPFVLAPHAKFAASSTTNPAYYFSRKVRMEVSLLLLASQLPGPKAPDNGLGELIPDAVSMTALATGTTISTGASAASAGPDALTALRIHCQGHLATLQWHAILALCLDMISELEDSFFPAINGASWRQLQETIQTYVTVLEQRVRTSAGAVSAREFLFCSCAEAYIGAMMRGDREVDQVIASAGYSALTLCCEIMEQGLHQRCTVV</sequence>
<proteinExistence type="predicted"/>
<keyword evidence="1" id="KW-0479">Metal-binding</keyword>
<dbReference type="Pfam" id="PF04082">
    <property type="entry name" value="Fungal_trans"/>
    <property type="match status" value="1"/>
</dbReference>
<gene>
    <name evidence="9" type="ORF">M419DRAFT_74475</name>
</gene>
<dbReference type="CDD" id="cd12148">
    <property type="entry name" value="fungal_TF_MHR"/>
    <property type="match status" value="1"/>
</dbReference>
<dbReference type="GO" id="GO:0005634">
    <property type="term" value="C:nucleus"/>
    <property type="evidence" value="ECO:0007669"/>
    <property type="project" value="TreeGrafter"/>
</dbReference>
<dbReference type="InterPro" id="IPR001138">
    <property type="entry name" value="Zn2Cys6_DnaBD"/>
</dbReference>
<evidence type="ECO:0000256" key="7">
    <source>
        <dbReference type="SAM" id="MobiDB-lite"/>
    </source>
</evidence>
<keyword evidence="6" id="KW-0539">Nucleus</keyword>
<evidence type="ECO:0000256" key="2">
    <source>
        <dbReference type="ARBA" id="ARBA00022833"/>
    </source>
</evidence>
<dbReference type="SUPFAM" id="SSF57701">
    <property type="entry name" value="Zn2/Cys6 DNA-binding domain"/>
    <property type="match status" value="1"/>
</dbReference>
<keyword evidence="4" id="KW-0238">DNA-binding</keyword>